<accession>A0AAW9RVE8</accession>
<keyword evidence="1" id="KW-0732">Signal</keyword>
<keyword evidence="3" id="KW-0378">Hydrolase</keyword>
<dbReference type="AlphaFoldDB" id="A0AAW9RVE8"/>
<evidence type="ECO:0000313" key="3">
    <source>
        <dbReference type="EMBL" id="MEJ8572929.1"/>
    </source>
</evidence>
<dbReference type="Pfam" id="PF00144">
    <property type="entry name" value="Beta-lactamase"/>
    <property type="match status" value="1"/>
</dbReference>
<dbReference type="EMBL" id="JAZHOF010000006">
    <property type="protein sequence ID" value="MEJ8572929.1"/>
    <property type="molecule type" value="Genomic_DNA"/>
</dbReference>
<dbReference type="Gene3D" id="3.40.710.10">
    <property type="entry name" value="DD-peptidase/beta-lactamase superfamily"/>
    <property type="match status" value="1"/>
</dbReference>
<feature type="signal peptide" evidence="1">
    <location>
        <begin position="1"/>
        <end position="29"/>
    </location>
</feature>
<dbReference type="PANTHER" id="PTHR46825:SF7">
    <property type="entry name" value="D-ALANYL-D-ALANINE CARBOXYPEPTIDASE"/>
    <property type="match status" value="1"/>
</dbReference>
<comment type="caution">
    <text evidence="3">The sequence shown here is derived from an EMBL/GenBank/DDBJ whole genome shotgun (WGS) entry which is preliminary data.</text>
</comment>
<dbReference type="EC" id="3.1.1.103" evidence="3"/>
<sequence>MLHRFGPISRIAVPAILLPLLTVAPGAKAGDVVSPDRDVRLIEALNGFLRLPDAPPGVVVTIRRGNSIEEYSAGLGVLPCSSAPCDQVRRPRATDSMRIASLAKTFSGAVALSLVSEGKLSLDDTIGKWLPDQPKRWHAVTLRQMLNHTSGLPDFAASRAFAEQVAAHPTDPPPPEDLLDFVRNEPLNFPPGTQYLYSNSDNIAVALMAEAASNRNYHKLLARKVFRRVGIRHTRLPEDVHLPKPFIHGYMLDGGHFADVSEVVDFGGYAWASGGIASTPKDLGKFVKAYVGGDLFGRKEQRQQRRFVEGAQSSPPGPGANSAGLALFRYETQCGTMLGHTGSILGYTQFIAASRNGKKAVTLAINSQVEGDLVSELRKVEELAICVARGRR</sequence>
<gene>
    <name evidence="3" type="ORF">V3328_15675</name>
</gene>
<reference evidence="3 4" key="1">
    <citation type="submission" date="2024-02" db="EMBL/GenBank/DDBJ databases">
        <title>Genome analysis and characterization of Microbaculum marinisediminis sp. nov., isolated from marine sediment.</title>
        <authorList>
            <person name="Du Z.-J."/>
            <person name="Ye Y.-Q."/>
            <person name="Zhang Z.-R."/>
            <person name="Yuan S.-M."/>
            <person name="Zhang X.-Y."/>
        </authorList>
    </citation>
    <scope>NUCLEOTIDE SEQUENCE [LARGE SCALE GENOMIC DNA]</scope>
    <source>
        <strain evidence="3 4">SDUM1044001</strain>
    </source>
</reference>
<dbReference type="InterPro" id="IPR012338">
    <property type="entry name" value="Beta-lactam/transpept-like"/>
</dbReference>
<evidence type="ECO:0000259" key="2">
    <source>
        <dbReference type="Pfam" id="PF00144"/>
    </source>
</evidence>
<dbReference type="InterPro" id="IPR001466">
    <property type="entry name" value="Beta-lactam-related"/>
</dbReference>
<dbReference type="GO" id="GO:0016787">
    <property type="term" value="F:hydrolase activity"/>
    <property type="evidence" value="ECO:0007669"/>
    <property type="project" value="UniProtKB-KW"/>
</dbReference>
<dbReference type="SUPFAM" id="SSF56601">
    <property type="entry name" value="beta-lactamase/transpeptidase-like"/>
    <property type="match status" value="1"/>
</dbReference>
<feature type="domain" description="Beta-lactamase-related" evidence="2">
    <location>
        <begin position="56"/>
        <end position="376"/>
    </location>
</feature>
<protein>
    <submittedName>
        <fullName evidence="3">Serine hydrolase domain-containing protein</fullName>
        <ecNumber evidence="3">3.1.1.103</ecNumber>
    </submittedName>
</protein>
<name>A0AAW9RVE8_9HYPH</name>
<evidence type="ECO:0000313" key="4">
    <source>
        <dbReference type="Proteomes" id="UP001378188"/>
    </source>
</evidence>
<dbReference type="PANTHER" id="PTHR46825">
    <property type="entry name" value="D-ALANYL-D-ALANINE-CARBOXYPEPTIDASE/ENDOPEPTIDASE AMPH"/>
    <property type="match status" value="1"/>
</dbReference>
<keyword evidence="4" id="KW-1185">Reference proteome</keyword>
<dbReference type="RefSeq" id="WP_340330623.1">
    <property type="nucleotide sequence ID" value="NZ_JAZHOF010000006.1"/>
</dbReference>
<dbReference type="InterPro" id="IPR050491">
    <property type="entry name" value="AmpC-like"/>
</dbReference>
<dbReference type="Proteomes" id="UP001378188">
    <property type="component" value="Unassembled WGS sequence"/>
</dbReference>
<evidence type="ECO:0000256" key="1">
    <source>
        <dbReference type="SAM" id="SignalP"/>
    </source>
</evidence>
<organism evidence="3 4">
    <name type="scientific">Microbaculum marinum</name>
    <dbReference type="NCBI Taxonomy" id="1764581"/>
    <lineage>
        <taxon>Bacteria</taxon>
        <taxon>Pseudomonadati</taxon>
        <taxon>Pseudomonadota</taxon>
        <taxon>Alphaproteobacteria</taxon>
        <taxon>Hyphomicrobiales</taxon>
        <taxon>Tepidamorphaceae</taxon>
        <taxon>Microbaculum</taxon>
    </lineage>
</organism>
<feature type="chain" id="PRO_5043387462" evidence="1">
    <location>
        <begin position="30"/>
        <end position="392"/>
    </location>
</feature>
<proteinExistence type="predicted"/>